<organism evidence="2">
    <name type="scientific">mine drainage metagenome</name>
    <dbReference type="NCBI Taxonomy" id="410659"/>
    <lineage>
        <taxon>unclassified sequences</taxon>
        <taxon>metagenomes</taxon>
        <taxon>ecological metagenomes</taxon>
    </lineage>
</organism>
<proteinExistence type="predicted"/>
<name>T1B282_9ZZZZ</name>
<dbReference type="EMBL" id="AUZZ01000699">
    <property type="protein sequence ID" value="EQD66971.1"/>
    <property type="molecule type" value="Genomic_DNA"/>
</dbReference>
<evidence type="ECO:0000259" key="1">
    <source>
        <dbReference type="Pfam" id="PF17676"/>
    </source>
</evidence>
<keyword evidence="2" id="KW-0645">Protease</keyword>
<evidence type="ECO:0000313" key="2">
    <source>
        <dbReference type="EMBL" id="EQD66971.1"/>
    </source>
</evidence>
<protein>
    <submittedName>
        <fullName evidence="2">Peptidase S66, LD-carboxypeptidase A</fullName>
        <ecNumber evidence="2">3.4.17.13</ecNumber>
    </submittedName>
</protein>
<dbReference type="PANTHER" id="PTHR30237:SF6">
    <property type="entry name" value="CARBOXYPEPTIDASE YOCD-RELATED"/>
    <property type="match status" value="1"/>
</dbReference>
<dbReference type="Pfam" id="PF17676">
    <property type="entry name" value="Peptidase_S66C"/>
    <property type="match status" value="1"/>
</dbReference>
<dbReference type="EC" id="3.4.17.13" evidence="2"/>
<keyword evidence="2" id="KW-0121">Carboxypeptidase</keyword>
<dbReference type="InterPro" id="IPR027461">
    <property type="entry name" value="Carboxypeptidase_A_C_sf"/>
</dbReference>
<accession>T1B282</accession>
<keyword evidence="2" id="KW-0378">Hydrolase</keyword>
<dbReference type="AlphaFoldDB" id="T1B282"/>
<sequence>MFGMAKGLDYTLDYFRRGLFSSKPFGVEPSEAWSDDSWWRDQDKRKFILNPGFDVIHGGDAVGTVLGGNLCTLNLLQGTEFMPKFNDAILFLEDDDGTRPHTFDRDLQSLIHQPDFDQVNSIVIGRFQKASGMTKGLLTKIINTKKELRRIPV</sequence>
<dbReference type="InterPro" id="IPR003507">
    <property type="entry name" value="S66_fam"/>
</dbReference>
<dbReference type="GO" id="GO:0106415">
    <property type="term" value="F:muramoyltetrapeptide carboxypeptidase activity"/>
    <property type="evidence" value="ECO:0007669"/>
    <property type="project" value="UniProtKB-EC"/>
</dbReference>
<dbReference type="SUPFAM" id="SSF141986">
    <property type="entry name" value="LD-carboxypeptidase A C-terminal domain-like"/>
    <property type="match status" value="1"/>
</dbReference>
<feature type="non-terminal residue" evidence="2">
    <location>
        <position position="153"/>
    </location>
</feature>
<gene>
    <name evidence="2" type="ORF">B2A_00913</name>
</gene>
<feature type="domain" description="LD-carboxypeptidase C-terminal" evidence="1">
    <location>
        <begin position="63"/>
        <end position="153"/>
    </location>
</feature>
<dbReference type="InterPro" id="IPR040921">
    <property type="entry name" value="Peptidase_S66C"/>
</dbReference>
<comment type="caution">
    <text evidence="2">The sequence shown here is derived from an EMBL/GenBank/DDBJ whole genome shotgun (WGS) entry which is preliminary data.</text>
</comment>
<reference evidence="2" key="2">
    <citation type="journal article" date="2014" name="ISME J.">
        <title>Microbial stratification in low pH oxic and suboxic macroscopic growths along an acid mine drainage.</title>
        <authorList>
            <person name="Mendez-Garcia C."/>
            <person name="Mesa V."/>
            <person name="Sprenger R.R."/>
            <person name="Richter M."/>
            <person name="Diez M.S."/>
            <person name="Solano J."/>
            <person name="Bargiela R."/>
            <person name="Golyshina O.V."/>
            <person name="Manteca A."/>
            <person name="Ramos J.L."/>
            <person name="Gallego J.R."/>
            <person name="Llorente I."/>
            <person name="Martins Dos Santos V.A."/>
            <person name="Jensen O.N."/>
            <person name="Pelaez A.I."/>
            <person name="Sanchez J."/>
            <person name="Ferrer M."/>
        </authorList>
    </citation>
    <scope>NUCLEOTIDE SEQUENCE</scope>
</reference>
<reference evidence="2" key="1">
    <citation type="submission" date="2013-08" db="EMBL/GenBank/DDBJ databases">
        <authorList>
            <person name="Mendez C."/>
            <person name="Richter M."/>
            <person name="Ferrer M."/>
            <person name="Sanchez J."/>
        </authorList>
    </citation>
    <scope>NUCLEOTIDE SEQUENCE</scope>
</reference>
<dbReference type="PANTHER" id="PTHR30237">
    <property type="entry name" value="MURAMOYLTETRAPEPTIDE CARBOXYPEPTIDASE"/>
    <property type="match status" value="1"/>
</dbReference>
<dbReference type="Gene3D" id="3.50.30.60">
    <property type="entry name" value="LD-carboxypeptidase A C-terminal domain-like"/>
    <property type="match status" value="1"/>
</dbReference>